<keyword evidence="2" id="KW-1185">Reference proteome</keyword>
<dbReference type="AlphaFoldDB" id="H1Q304"/>
<dbReference type="PATRIC" id="fig|883158.3.peg.1296"/>
<dbReference type="HOGENOM" id="CLU_2827597_0_0_10"/>
<gene>
    <name evidence="1" type="ORF">HMPREF9140_01292</name>
</gene>
<comment type="caution">
    <text evidence="1">The sequence shown here is derived from an EMBL/GenBank/DDBJ whole genome shotgun (WGS) entry which is preliminary data.</text>
</comment>
<sequence length="66" mass="7550">MEYLLLIVSINNADTTILFYKIALYMISTNHKKQGYPAVGIALFKLCKGRFMFKCWQAVFRKLGGA</sequence>
<evidence type="ECO:0000313" key="2">
    <source>
        <dbReference type="Proteomes" id="UP000016023"/>
    </source>
</evidence>
<organism evidence="1 2">
    <name type="scientific">Prevotella micans F0438</name>
    <dbReference type="NCBI Taxonomy" id="883158"/>
    <lineage>
        <taxon>Bacteria</taxon>
        <taxon>Pseudomonadati</taxon>
        <taxon>Bacteroidota</taxon>
        <taxon>Bacteroidia</taxon>
        <taxon>Bacteroidales</taxon>
        <taxon>Prevotellaceae</taxon>
        <taxon>Prevotella</taxon>
    </lineage>
</organism>
<evidence type="ECO:0000313" key="1">
    <source>
        <dbReference type="EMBL" id="EHO69602.1"/>
    </source>
</evidence>
<reference evidence="1 2" key="1">
    <citation type="submission" date="2011-12" db="EMBL/GenBank/DDBJ databases">
        <title>The Genome Sequence of Prevotella micans F0438.</title>
        <authorList>
            <consortium name="The Broad Institute Genome Sequencing Platform"/>
            <person name="Earl A."/>
            <person name="Ward D."/>
            <person name="Feldgarden M."/>
            <person name="Gevers D."/>
            <person name="Izard J."/>
            <person name="Baranova O.V."/>
            <person name="Blanton J.M."/>
            <person name="Wade W.G."/>
            <person name="Dewhirst F.E."/>
            <person name="Young S.K."/>
            <person name="Zeng Q."/>
            <person name="Gargeya S."/>
            <person name="Fitzgerald M."/>
            <person name="Haas B."/>
            <person name="Abouelleil A."/>
            <person name="Alvarado L."/>
            <person name="Arachchi H.M."/>
            <person name="Berlin A."/>
            <person name="Chapman S.B."/>
            <person name="Gearin G."/>
            <person name="Goldberg J."/>
            <person name="Griggs A."/>
            <person name="Gujja S."/>
            <person name="Hansen M."/>
            <person name="Heiman D."/>
            <person name="Howarth C."/>
            <person name="Larimer J."/>
            <person name="Lui A."/>
            <person name="MacDonald P.J.P."/>
            <person name="McCowen C."/>
            <person name="Montmayeur A."/>
            <person name="Murphy C."/>
            <person name="Neiman D."/>
            <person name="Pearson M."/>
            <person name="Priest M."/>
            <person name="Roberts A."/>
            <person name="Saif S."/>
            <person name="Shea T."/>
            <person name="Sisk P."/>
            <person name="Stolte C."/>
            <person name="Sykes S."/>
            <person name="Wortman J."/>
            <person name="Nusbaum C."/>
            <person name="Birren B."/>
        </authorList>
    </citation>
    <scope>NUCLEOTIDE SEQUENCE [LARGE SCALE GENOMIC DNA]</scope>
    <source>
        <strain evidence="1 2">F0438</strain>
    </source>
</reference>
<dbReference type="EMBL" id="AGWK01000036">
    <property type="protein sequence ID" value="EHO69602.1"/>
    <property type="molecule type" value="Genomic_DNA"/>
</dbReference>
<accession>H1Q304</accession>
<protein>
    <submittedName>
        <fullName evidence="1">Uncharacterized protein</fullName>
    </submittedName>
</protein>
<dbReference type="Proteomes" id="UP000016023">
    <property type="component" value="Unassembled WGS sequence"/>
</dbReference>
<name>H1Q304_9BACT</name>
<proteinExistence type="predicted"/>